<keyword evidence="3" id="KW-1185">Reference proteome</keyword>
<evidence type="ECO:0000313" key="2">
    <source>
        <dbReference type="EMBL" id="PIO30212.1"/>
    </source>
</evidence>
<feature type="region of interest" description="Disordered" evidence="1">
    <location>
        <begin position="41"/>
        <end position="75"/>
    </location>
</feature>
<protein>
    <submittedName>
        <fullName evidence="2">Uncharacterized protein</fullName>
    </submittedName>
</protein>
<reference evidence="3" key="1">
    <citation type="journal article" date="2017" name="Nat. Commun.">
        <title>The North American bullfrog draft genome provides insight into hormonal regulation of long noncoding RNA.</title>
        <authorList>
            <person name="Hammond S.A."/>
            <person name="Warren R.L."/>
            <person name="Vandervalk B.P."/>
            <person name="Kucuk E."/>
            <person name="Khan H."/>
            <person name="Gibb E.A."/>
            <person name="Pandoh P."/>
            <person name="Kirk H."/>
            <person name="Zhao Y."/>
            <person name="Jones M."/>
            <person name="Mungall A.J."/>
            <person name="Coope R."/>
            <person name="Pleasance S."/>
            <person name="Moore R.A."/>
            <person name="Holt R.A."/>
            <person name="Round J.M."/>
            <person name="Ohora S."/>
            <person name="Walle B.V."/>
            <person name="Veldhoen N."/>
            <person name="Helbing C.C."/>
            <person name="Birol I."/>
        </authorList>
    </citation>
    <scope>NUCLEOTIDE SEQUENCE [LARGE SCALE GENOMIC DNA]</scope>
</reference>
<organism evidence="2 3">
    <name type="scientific">Aquarana catesbeiana</name>
    <name type="common">American bullfrog</name>
    <name type="synonym">Rana catesbeiana</name>
    <dbReference type="NCBI Taxonomy" id="8400"/>
    <lineage>
        <taxon>Eukaryota</taxon>
        <taxon>Metazoa</taxon>
        <taxon>Chordata</taxon>
        <taxon>Craniata</taxon>
        <taxon>Vertebrata</taxon>
        <taxon>Euteleostomi</taxon>
        <taxon>Amphibia</taxon>
        <taxon>Batrachia</taxon>
        <taxon>Anura</taxon>
        <taxon>Neobatrachia</taxon>
        <taxon>Ranoidea</taxon>
        <taxon>Ranidae</taxon>
        <taxon>Aquarana</taxon>
    </lineage>
</organism>
<feature type="region of interest" description="Disordered" evidence="1">
    <location>
        <begin position="1"/>
        <end position="27"/>
    </location>
</feature>
<feature type="compositionally biased region" description="Polar residues" evidence="1">
    <location>
        <begin position="1"/>
        <end position="12"/>
    </location>
</feature>
<evidence type="ECO:0000256" key="1">
    <source>
        <dbReference type="SAM" id="MobiDB-lite"/>
    </source>
</evidence>
<dbReference type="Proteomes" id="UP000228934">
    <property type="component" value="Unassembled WGS sequence"/>
</dbReference>
<sequence length="75" mass="8541">MGKSGMNINLTEGDNEMQVEAEQESQYVDEELGEWAEDMEVRRKEGSGSKDLLIATQRQGPEVEQESEARRKKPK</sequence>
<dbReference type="AlphaFoldDB" id="A0A2G9RQN2"/>
<gene>
    <name evidence="2" type="ORF">AB205_0088430</name>
</gene>
<accession>A0A2G9RQN2</accession>
<evidence type="ECO:0000313" key="3">
    <source>
        <dbReference type="Proteomes" id="UP000228934"/>
    </source>
</evidence>
<dbReference type="EMBL" id="KV932822">
    <property type="protein sequence ID" value="PIO30212.1"/>
    <property type="molecule type" value="Genomic_DNA"/>
</dbReference>
<proteinExistence type="predicted"/>
<name>A0A2G9RQN2_AQUCT</name>
<feature type="compositionally biased region" description="Acidic residues" evidence="1">
    <location>
        <begin position="13"/>
        <end position="27"/>
    </location>
</feature>